<keyword evidence="16" id="KW-1185">Reference proteome</keyword>
<evidence type="ECO:0000256" key="7">
    <source>
        <dbReference type="ARBA" id="ARBA00022781"/>
    </source>
</evidence>
<dbReference type="KEGG" id="mcob:NCTC10184_00192"/>
<name>A0A449B9Y9_9BACT</name>
<keyword evidence="6 13" id="KW-0812">Transmembrane</keyword>
<feature type="site" description="Reversibly protonated during proton transport" evidence="13">
    <location>
        <position position="60"/>
    </location>
</feature>
<dbReference type="GO" id="GO:0005886">
    <property type="term" value="C:plasma membrane"/>
    <property type="evidence" value="ECO:0007669"/>
    <property type="project" value="UniProtKB-SubCell"/>
</dbReference>
<dbReference type="NCBIfam" id="TIGR01260">
    <property type="entry name" value="ATP_synt_c"/>
    <property type="match status" value="1"/>
</dbReference>
<dbReference type="InterPro" id="IPR005953">
    <property type="entry name" value="ATP_synth_csu_bac/chlpt"/>
</dbReference>
<feature type="transmembrane region" description="Helical" evidence="13">
    <location>
        <begin position="7"/>
        <end position="31"/>
    </location>
</feature>
<accession>A0A449B9Y9</accession>
<keyword evidence="7 13" id="KW-0375">Hydrogen ion transport</keyword>
<dbReference type="SUPFAM" id="SSF81333">
    <property type="entry name" value="F1F0 ATP synthase subunit C"/>
    <property type="match status" value="1"/>
</dbReference>
<dbReference type="GO" id="GO:0033177">
    <property type="term" value="C:proton-transporting two-sector ATPase complex, proton-transporting domain"/>
    <property type="evidence" value="ECO:0007669"/>
    <property type="project" value="InterPro"/>
</dbReference>
<keyword evidence="5 13" id="KW-0138">CF(0)</keyword>
<dbReference type="InterPro" id="IPR035921">
    <property type="entry name" value="F/V-ATP_Csub_sf"/>
</dbReference>
<dbReference type="EMBL" id="LR215043">
    <property type="protein sequence ID" value="VEU77977.1"/>
    <property type="molecule type" value="Genomic_DNA"/>
</dbReference>
<keyword evidence="15" id="KW-0378">Hydrolase</keyword>
<keyword evidence="10 13" id="KW-0446">Lipid-binding</keyword>
<dbReference type="PROSITE" id="PS00605">
    <property type="entry name" value="ATPASE_C"/>
    <property type="match status" value="1"/>
</dbReference>
<dbReference type="InterPro" id="IPR002379">
    <property type="entry name" value="ATPase_proteolipid_c-like_dom"/>
</dbReference>
<evidence type="ECO:0000256" key="5">
    <source>
        <dbReference type="ARBA" id="ARBA00022547"/>
    </source>
</evidence>
<comment type="similarity">
    <text evidence="2 13">Belongs to the ATPase C chain family.</text>
</comment>
<dbReference type="Pfam" id="PF00137">
    <property type="entry name" value="ATP-synt_C"/>
    <property type="match status" value="1"/>
</dbReference>
<keyword evidence="4 13" id="KW-1003">Cell membrane</keyword>
<evidence type="ECO:0000313" key="16">
    <source>
        <dbReference type="Proteomes" id="UP000290876"/>
    </source>
</evidence>
<evidence type="ECO:0000313" key="15">
    <source>
        <dbReference type="EMBL" id="VEU77977.1"/>
    </source>
</evidence>
<evidence type="ECO:0000256" key="12">
    <source>
        <dbReference type="ARBA" id="ARBA00023310"/>
    </source>
</evidence>
<dbReference type="InterPro" id="IPR000454">
    <property type="entry name" value="ATP_synth_F0_csu"/>
</dbReference>
<keyword evidence="11 13" id="KW-0472">Membrane</keyword>
<dbReference type="PANTHER" id="PTHR10031">
    <property type="entry name" value="ATP SYNTHASE LIPID-BINDING PROTEIN, MITOCHONDRIAL"/>
    <property type="match status" value="1"/>
</dbReference>
<keyword evidence="8 13" id="KW-1133">Transmembrane helix</keyword>
<keyword evidence="12 13" id="KW-0066">ATP synthesis</keyword>
<dbReference type="CDD" id="cd18184">
    <property type="entry name" value="ATP-synt_Fo_c_NaATPase"/>
    <property type="match status" value="1"/>
</dbReference>
<dbReference type="Proteomes" id="UP000290876">
    <property type="component" value="Chromosome"/>
</dbReference>
<feature type="domain" description="V-ATPase proteolipid subunit C-like" evidence="14">
    <location>
        <begin position="11"/>
        <end position="73"/>
    </location>
</feature>
<evidence type="ECO:0000256" key="1">
    <source>
        <dbReference type="ARBA" id="ARBA00004651"/>
    </source>
</evidence>
<reference evidence="15 16" key="1">
    <citation type="submission" date="2019-01" db="EMBL/GenBank/DDBJ databases">
        <authorList>
            <consortium name="Pathogen Informatics"/>
        </authorList>
    </citation>
    <scope>NUCLEOTIDE SEQUENCE [LARGE SCALE GENOMIC DNA]</scope>
    <source>
        <strain evidence="15 16">NCTC10184</strain>
    </source>
</reference>
<protein>
    <recommendedName>
        <fullName evidence="13">ATP synthase subunit c</fullName>
    </recommendedName>
    <alternativeName>
        <fullName evidence="13">ATP synthase F(0) sector subunit c</fullName>
    </alternativeName>
    <alternativeName>
        <fullName evidence="13">F-type ATPase subunit c</fullName>
        <shortName evidence="13">F-ATPase subunit c</shortName>
    </alternativeName>
    <alternativeName>
        <fullName evidence="13">Lipid-binding protein</fullName>
    </alternativeName>
</protein>
<proteinExistence type="inferred from homology"/>
<evidence type="ECO:0000256" key="2">
    <source>
        <dbReference type="ARBA" id="ARBA00006704"/>
    </source>
</evidence>
<comment type="function">
    <text evidence="13">Key component of the F(0) channel; it plays a direct role in translocation across the membrane. A homomeric c-ring of between 10-14 subunits forms the central stalk rotor element with the F(1) delta and epsilon subunits.</text>
</comment>
<evidence type="ECO:0000256" key="10">
    <source>
        <dbReference type="ARBA" id="ARBA00023121"/>
    </source>
</evidence>
<keyword evidence="9 13" id="KW-0406">Ion transport</keyword>
<comment type="subcellular location">
    <subcellularLocation>
        <location evidence="1 13">Cell membrane</location>
        <topology evidence="1 13">Multi-pass membrane protein</topology>
    </subcellularLocation>
</comment>
<dbReference type="GO" id="GO:0046933">
    <property type="term" value="F:proton-transporting ATP synthase activity, rotational mechanism"/>
    <property type="evidence" value="ECO:0007669"/>
    <property type="project" value="UniProtKB-UniRule"/>
</dbReference>
<evidence type="ECO:0000256" key="6">
    <source>
        <dbReference type="ARBA" id="ARBA00022692"/>
    </source>
</evidence>
<evidence type="ECO:0000256" key="3">
    <source>
        <dbReference type="ARBA" id="ARBA00022448"/>
    </source>
</evidence>
<dbReference type="PANTHER" id="PTHR10031:SF0">
    <property type="entry name" value="ATPASE PROTEIN 9"/>
    <property type="match status" value="1"/>
</dbReference>
<evidence type="ECO:0000256" key="8">
    <source>
        <dbReference type="ARBA" id="ARBA00022989"/>
    </source>
</evidence>
<dbReference type="GO" id="GO:0016787">
    <property type="term" value="F:hydrolase activity"/>
    <property type="evidence" value="ECO:0007669"/>
    <property type="project" value="UniProtKB-KW"/>
</dbReference>
<gene>
    <name evidence="13 15" type="primary">atpE</name>
    <name evidence="15" type="ORF">NCTC10184_00192</name>
</gene>
<evidence type="ECO:0000259" key="14">
    <source>
        <dbReference type="Pfam" id="PF00137"/>
    </source>
</evidence>
<evidence type="ECO:0000256" key="13">
    <source>
        <dbReference type="HAMAP-Rule" id="MF_01396"/>
    </source>
</evidence>
<dbReference type="FunFam" id="1.20.20.10:FF:000002">
    <property type="entry name" value="ATP synthase subunit c"/>
    <property type="match status" value="1"/>
</dbReference>
<evidence type="ECO:0000256" key="4">
    <source>
        <dbReference type="ARBA" id="ARBA00022475"/>
    </source>
</evidence>
<dbReference type="AlphaFoldDB" id="A0A449B9Y9"/>
<dbReference type="GO" id="GO:0045259">
    <property type="term" value="C:proton-transporting ATP synthase complex"/>
    <property type="evidence" value="ECO:0007669"/>
    <property type="project" value="UniProtKB-KW"/>
</dbReference>
<evidence type="ECO:0000256" key="11">
    <source>
        <dbReference type="ARBA" id="ARBA00023136"/>
    </source>
</evidence>
<comment type="function">
    <text evidence="13">F(1)F(0) ATP synthase produces ATP from ADP in the presence of a proton or sodium gradient. F-type ATPases consist of two structural domains, F(1) containing the extramembraneous catalytic core and F(0) containing the membrane proton channel, linked together by a central stalk and a peripheral stalk. During catalysis, ATP synthesis in the catalytic domain of F(1) is coupled via a rotary mechanism of the central stalk subunits to proton translocation.</text>
</comment>
<dbReference type="InterPro" id="IPR020537">
    <property type="entry name" value="ATP_synth_F0_csu_DDCD_BS"/>
</dbReference>
<sequence>MDGLKEGLTAIGVGLAMIGVFGTGIGQGYAAGKASEAVGRNPEAASKIRQMMLIGSGIAESAAIYALVIAFVLLFKG</sequence>
<organism evidence="15 16">
    <name type="scientific">Mycoplasmopsis columbinasalis</name>
    <dbReference type="NCBI Taxonomy" id="114880"/>
    <lineage>
        <taxon>Bacteria</taxon>
        <taxon>Bacillati</taxon>
        <taxon>Mycoplasmatota</taxon>
        <taxon>Mycoplasmoidales</taxon>
        <taxon>Metamycoplasmataceae</taxon>
        <taxon>Mycoplasmopsis</taxon>
    </lineage>
</organism>
<dbReference type="Gene3D" id="1.20.120.610">
    <property type="entry name" value="lithium bound rotor ring of v- atpase"/>
    <property type="match status" value="1"/>
</dbReference>
<dbReference type="PRINTS" id="PR00124">
    <property type="entry name" value="ATPASEC"/>
</dbReference>
<dbReference type="HAMAP" id="MF_01396">
    <property type="entry name" value="ATP_synth_c_bact"/>
    <property type="match status" value="1"/>
</dbReference>
<keyword evidence="3 13" id="KW-0813">Transport</keyword>
<feature type="transmembrane region" description="Helical" evidence="13">
    <location>
        <begin position="51"/>
        <end position="75"/>
    </location>
</feature>
<dbReference type="OrthoDB" id="9810379at2"/>
<dbReference type="GO" id="GO:0008289">
    <property type="term" value="F:lipid binding"/>
    <property type="evidence" value="ECO:0007669"/>
    <property type="project" value="UniProtKB-KW"/>
</dbReference>
<evidence type="ECO:0000256" key="9">
    <source>
        <dbReference type="ARBA" id="ARBA00023065"/>
    </source>
</evidence>